<sequence length="148" mass="16204">MVARHGSFLGCVPPIWCVTSIIARLYSAPTHAPGVGLSWTLSPTPRILKWCSCSYAVPPHRRPVITRAKDQCTSKPCYLYSNLSNALRGLCSSHTVGERHECTKYDGCGVQEDDSQSTEVSEPQRAISDCSQKASTSIAQFYLSLPIL</sequence>
<dbReference type="Proteomes" id="UP000813824">
    <property type="component" value="Unassembled WGS sequence"/>
</dbReference>
<protein>
    <submittedName>
        <fullName evidence="1">Uncharacterized protein</fullName>
    </submittedName>
</protein>
<name>A0A8K0UD44_9AGAR</name>
<proteinExistence type="predicted"/>
<organism evidence="1 2">
    <name type="scientific">Cristinia sonorae</name>
    <dbReference type="NCBI Taxonomy" id="1940300"/>
    <lineage>
        <taxon>Eukaryota</taxon>
        <taxon>Fungi</taxon>
        <taxon>Dikarya</taxon>
        <taxon>Basidiomycota</taxon>
        <taxon>Agaricomycotina</taxon>
        <taxon>Agaricomycetes</taxon>
        <taxon>Agaricomycetidae</taxon>
        <taxon>Agaricales</taxon>
        <taxon>Pleurotineae</taxon>
        <taxon>Stephanosporaceae</taxon>
        <taxon>Cristinia</taxon>
    </lineage>
</organism>
<evidence type="ECO:0000313" key="2">
    <source>
        <dbReference type="Proteomes" id="UP000813824"/>
    </source>
</evidence>
<reference evidence="1" key="1">
    <citation type="journal article" date="2021" name="New Phytol.">
        <title>Evolutionary innovations through gain and loss of genes in the ectomycorrhizal Boletales.</title>
        <authorList>
            <person name="Wu G."/>
            <person name="Miyauchi S."/>
            <person name="Morin E."/>
            <person name="Kuo A."/>
            <person name="Drula E."/>
            <person name="Varga T."/>
            <person name="Kohler A."/>
            <person name="Feng B."/>
            <person name="Cao Y."/>
            <person name="Lipzen A."/>
            <person name="Daum C."/>
            <person name="Hundley H."/>
            <person name="Pangilinan J."/>
            <person name="Johnson J."/>
            <person name="Barry K."/>
            <person name="LaButti K."/>
            <person name="Ng V."/>
            <person name="Ahrendt S."/>
            <person name="Min B."/>
            <person name="Choi I.G."/>
            <person name="Park H."/>
            <person name="Plett J.M."/>
            <person name="Magnuson J."/>
            <person name="Spatafora J.W."/>
            <person name="Nagy L.G."/>
            <person name="Henrissat B."/>
            <person name="Grigoriev I.V."/>
            <person name="Yang Z.L."/>
            <person name="Xu J."/>
            <person name="Martin F.M."/>
        </authorList>
    </citation>
    <scope>NUCLEOTIDE SEQUENCE</scope>
    <source>
        <strain evidence="1">KKN 215</strain>
    </source>
</reference>
<dbReference type="AlphaFoldDB" id="A0A8K0UD44"/>
<dbReference type="EMBL" id="JAEVFJ010000065">
    <property type="protein sequence ID" value="KAH8077272.1"/>
    <property type="molecule type" value="Genomic_DNA"/>
</dbReference>
<comment type="caution">
    <text evidence="1">The sequence shown here is derived from an EMBL/GenBank/DDBJ whole genome shotgun (WGS) entry which is preliminary data.</text>
</comment>
<evidence type="ECO:0000313" key="1">
    <source>
        <dbReference type="EMBL" id="KAH8077272.1"/>
    </source>
</evidence>
<accession>A0A8K0UD44</accession>
<keyword evidence="2" id="KW-1185">Reference proteome</keyword>
<gene>
    <name evidence="1" type="ORF">BXZ70DRAFT_705236</name>
</gene>